<comment type="similarity">
    <text evidence="1">Belongs to the iron-containing alcohol dehydrogenase family.</text>
</comment>
<dbReference type="InterPro" id="IPR018211">
    <property type="entry name" value="ADH_Fe_CS"/>
</dbReference>
<protein>
    <submittedName>
        <fullName evidence="6">Alcohol dehydrogenase, class IV</fullName>
    </submittedName>
</protein>
<dbReference type="RefSeq" id="WP_015261210.1">
    <property type="nucleotide sequence ID" value="NC_019903.1"/>
</dbReference>
<keyword evidence="2" id="KW-0560">Oxidoreductase</keyword>
<proteinExistence type="inferred from homology"/>
<dbReference type="Proteomes" id="UP000010797">
    <property type="component" value="Chromosome"/>
</dbReference>
<dbReference type="GO" id="GO:0004022">
    <property type="term" value="F:alcohol dehydrogenase (NAD+) activity"/>
    <property type="evidence" value="ECO:0007669"/>
    <property type="project" value="TreeGrafter"/>
</dbReference>
<dbReference type="Gene3D" id="3.40.50.1970">
    <property type="match status" value="1"/>
</dbReference>
<dbReference type="eggNOG" id="COG1454">
    <property type="taxonomic scope" value="Bacteria"/>
</dbReference>
<dbReference type="STRING" id="871963.Desdi_0679"/>
<dbReference type="OrthoDB" id="5445534at2"/>
<dbReference type="GO" id="GO:0046872">
    <property type="term" value="F:metal ion binding"/>
    <property type="evidence" value="ECO:0007669"/>
    <property type="project" value="InterPro"/>
</dbReference>
<gene>
    <name evidence="6" type="ordered locus">Desdi_0679</name>
</gene>
<dbReference type="EMBL" id="CP003344">
    <property type="protein sequence ID" value="AGA68208.1"/>
    <property type="molecule type" value="Genomic_DNA"/>
</dbReference>
<dbReference type="PANTHER" id="PTHR11496:SF102">
    <property type="entry name" value="ALCOHOL DEHYDROGENASE 4"/>
    <property type="match status" value="1"/>
</dbReference>
<evidence type="ECO:0000256" key="3">
    <source>
        <dbReference type="ARBA" id="ARBA00023027"/>
    </source>
</evidence>
<evidence type="ECO:0000259" key="4">
    <source>
        <dbReference type="Pfam" id="PF00465"/>
    </source>
</evidence>
<dbReference type="AlphaFoldDB" id="L0F5I5"/>
<dbReference type="FunFam" id="1.20.1090.10:FF:000001">
    <property type="entry name" value="Aldehyde-alcohol dehydrogenase"/>
    <property type="match status" value="1"/>
</dbReference>
<dbReference type="CDD" id="cd08189">
    <property type="entry name" value="Fe-ADH-like"/>
    <property type="match status" value="1"/>
</dbReference>
<feature type="domain" description="Fe-containing alcohol dehydrogenase-like C-terminal" evidence="5">
    <location>
        <begin position="205"/>
        <end position="395"/>
    </location>
</feature>
<evidence type="ECO:0000313" key="6">
    <source>
        <dbReference type="EMBL" id="AGA68208.1"/>
    </source>
</evidence>
<dbReference type="InterPro" id="IPR001670">
    <property type="entry name" value="ADH_Fe/GldA"/>
</dbReference>
<dbReference type="FunFam" id="3.40.50.1970:FF:000003">
    <property type="entry name" value="Alcohol dehydrogenase, iron-containing"/>
    <property type="match status" value="1"/>
</dbReference>
<sequence>MYKLYCRTFQRVLKLGTYFIPWRTPKLLEGEKSLGQLPRLIKYQGINNVLIVTDKGISSLGLMNSLLKGLEDVDIKYSVYDEIVPNPTIDNIEEALKLYHNNKCKGIIAFGGGSPMDCAKGVGARIARPHKKIPQMKGLFKVLKKIPPLFAIPTTAGTGSEATIAAVITNQETHEKYAINDLVLIPKYAVLDPALTVGLPPHITSTTGLDALTHAVESYIGRSNTRETKELSRKAVNLIFDNLFEAYSNGTNLVARENMQKASFYAGIAFTRAYVGYVHALAHPLGGFYGTPHGLANAVILPYVLEYYGEPAHKPLAELADLIGISEKTDTAEEKALKFIDAIKKLNQSMEIPETICGIMEKDIPTMSDRAFKEANPLYPVPRILSREDLIKLYDLIRVKR</sequence>
<organism evidence="6 7">
    <name type="scientific">Desulfitobacterium dichloroeliminans (strain LMG P-21439 / DCA1)</name>
    <dbReference type="NCBI Taxonomy" id="871963"/>
    <lineage>
        <taxon>Bacteria</taxon>
        <taxon>Bacillati</taxon>
        <taxon>Bacillota</taxon>
        <taxon>Clostridia</taxon>
        <taxon>Eubacteriales</taxon>
        <taxon>Desulfitobacteriaceae</taxon>
        <taxon>Desulfitobacterium</taxon>
    </lineage>
</organism>
<dbReference type="KEGG" id="ddl:Desdi_0679"/>
<accession>L0F5I5</accession>
<evidence type="ECO:0000259" key="5">
    <source>
        <dbReference type="Pfam" id="PF25137"/>
    </source>
</evidence>
<dbReference type="SUPFAM" id="SSF56796">
    <property type="entry name" value="Dehydroquinate synthase-like"/>
    <property type="match status" value="1"/>
</dbReference>
<dbReference type="PANTHER" id="PTHR11496">
    <property type="entry name" value="ALCOHOL DEHYDROGENASE"/>
    <property type="match status" value="1"/>
</dbReference>
<dbReference type="PROSITE" id="PS00060">
    <property type="entry name" value="ADH_IRON_2"/>
    <property type="match status" value="1"/>
</dbReference>
<evidence type="ECO:0000256" key="2">
    <source>
        <dbReference type="ARBA" id="ARBA00023002"/>
    </source>
</evidence>
<dbReference type="Pfam" id="PF25137">
    <property type="entry name" value="ADH_Fe_C"/>
    <property type="match status" value="1"/>
</dbReference>
<keyword evidence="3" id="KW-0520">NAD</keyword>
<feature type="domain" description="Alcohol dehydrogenase iron-type/glycerol dehydrogenase GldA" evidence="4">
    <location>
        <begin position="26"/>
        <end position="193"/>
    </location>
</feature>
<evidence type="ECO:0000256" key="1">
    <source>
        <dbReference type="ARBA" id="ARBA00007358"/>
    </source>
</evidence>
<dbReference type="Pfam" id="PF00465">
    <property type="entry name" value="Fe-ADH"/>
    <property type="match status" value="1"/>
</dbReference>
<dbReference type="Gene3D" id="1.20.1090.10">
    <property type="entry name" value="Dehydroquinate synthase-like - alpha domain"/>
    <property type="match status" value="1"/>
</dbReference>
<keyword evidence="7" id="KW-1185">Reference proteome</keyword>
<evidence type="ECO:0000313" key="7">
    <source>
        <dbReference type="Proteomes" id="UP000010797"/>
    </source>
</evidence>
<reference evidence="7" key="1">
    <citation type="submission" date="2012-02" db="EMBL/GenBank/DDBJ databases">
        <title>Complete sequence of Desulfitobacterium dichloroeliminans LMG P-21439.</title>
        <authorList>
            <person name="Lucas S."/>
            <person name="Han J."/>
            <person name="Lapidus A."/>
            <person name="Cheng J.-F."/>
            <person name="Goodwin L."/>
            <person name="Pitluck S."/>
            <person name="Peters L."/>
            <person name="Ovchinnikova G."/>
            <person name="Teshima H."/>
            <person name="Detter J.C."/>
            <person name="Han C."/>
            <person name="Tapia R."/>
            <person name="Land M."/>
            <person name="Hauser L."/>
            <person name="Kyrpides N."/>
            <person name="Ivanova N."/>
            <person name="Pagani I."/>
            <person name="Kruse T."/>
            <person name="de Vos W.M."/>
            <person name="Boon N."/>
            <person name="Smidt H."/>
            <person name="Woyke T."/>
        </authorList>
    </citation>
    <scope>NUCLEOTIDE SEQUENCE [LARGE SCALE GENOMIC DNA]</scope>
    <source>
        <strain evidence="7">LMG P-21439 / DCA1</strain>
    </source>
</reference>
<dbReference type="InterPro" id="IPR039697">
    <property type="entry name" value="Alcohol_dehydrogenase_Fe"/>
</dbReference>
<dbReference type="InterPro" id="IPR056798">
    <property type="entry name" value="ADH_Fe_C"/>
</dbReference>
<name>L0F5I5_DESDL</name>
<dbReference type="HOGENOM" id="CLU_007207_0_0_9"/>